<proteinExistence type="inferred from homology"/>
<evidence type="ECO:0000259" key="6">
    <source>
        <dbReference type="Pfam" id="PF00082"/>
    </source>
</evidence>
<feature type="active site" description="Charge relay system" evidence="5">
    <location>
        <position position="60"/>
    </location>
</feature>
<organism evidence="7 8">
    <name type="scientific">Sphingomonas hengshuiensis</name>
    <dbReference type="NCBI Taxonomy" id="1609977"/>
    <lineage>
        <taxon>Bacteria</taxon>
        <taxon>Pseudomonadati</taxon>
        <taxon>Pseudomonadota</taxon>
        <taxon>Alphaproteobacteria</taxon>
        <taxon>Sphingomonadales</taxon>
        <taxon>Sphingomonadaceae</taxon>
        <taxon>Sphingomonas</taxon>
    </lineage>
</organism>
<dbReference type="SUPFAM" id="SSF52743">
    <property type="entry name" value="Subtilisin-like"/>
    <property type="match status" value="1"/>
</dbReference>
<evidence type="ECO:0000256" key="1">
    <source>
        <dbReference type="ARBA" id="ARBA00011073"/>
    </source>
</evidence>
<dbReference type="AlphaFoldDB" id="A0A2W4Z9Y3"/>
<evidence type="ECO:0000256" key="5">
    <source>
        <dbReference type="PROSITE-ProRule" id="PRU01240"/>
    </source>
</evidence>
<evidence type="ECO:0000313" key="8">
    <source>
        <dbReference type="Proteomes" id="UP000248614"/>
    </source>
</evidence>
<comment type="caution">
    <text evidence="7">The sequence shown here is derived from an EMBL/GenBank/DDBJ whole genome shotgun (WGS) entry which is preliminary data.</text>
</comment>
<dbReference type="PANTHER" id="PTHR43806">
    <property type="entry name" value="PEPTIDASE S8"/>
    <property type="match status" value="1"/>
</dbReference>
<name>A0A2W4Z9Y3_9SPHN</name>
<evidence type="ECO:0000256" key="3">
    <source>
        <dbReference type="ARBA" id="ARBA00022801"/>
    </source>
</evidence>
<dbReference type="Proteomes" id="UP000248614">
    <property type="component" value="Unassembled WGS sequence"/>
</dbReference>
<keyword evidence="4 5" id="KW-0720">Serine protease</keyword>
<protein>
    <recommendedName>
        <fullName evidence="6">Peptidase S8/S53 domain-containing protein</fullName>
    </recommendedName>
</protein>
<accession>A0A2W4Z9Y3</accession>
<evidence type="ECO:0000313" key="7">
    <source>
        <dbReference type="EMBL" id="PZO79064.1"/>
    </source>
</evidence>
<dbReference type="Gene3D" id="3.40.50.200">
    <property type="entry name" value="Peptidase S8/S53 domain"/>
    <property type="match status" value="1"/>
</dbReference>
<dbReference type="PANTHER" id="PTHR43806:SF11">
    <property type="entry name" value="CEREVISIN-RELATED"/>
    <property type="match status" value="1"/>
</dbReference>
<dbReference type="InterPro" id="IPR000209">
    <property type="entry name" value="Peptidase_S8/S53_dom"/>
</dbReference>
<comment type="similarity">
    <text evidence="1 5">Belongs to the peptidase S8 family.</text>
</comment>
<feature type="active site" description="Charge relay system" evidence="5">
    <location>
        <position position="86"/>
    </location>
</feature>
<keyword evidence="3 5" id="KW-0378">Hydrolase</keyword>
<feature type="active site" description="Charge relay system" evidence="5">
    <location>
        <position position="236"/>
    </location>
</feature>
<dbReference type="InterPro" id="IPR036852">
    <property type="entry name" value="Peptidase_S8/S53_dom_sf"/>
</dbReference>
<dbReference type="GO" id="GO:0004252">
    <property type="term" value="F:serine-type endopeptidase activity"/>
    <property type="evidence" value="ECO:0007669"/>
    <property type="project" value="UniProtKB-UniRule"/>
</dbReference>
<dbReference type="PROSITE" id="PS51892">
    <property type="entry name" value="SUBTILASE"/>
    <property type="match status" value="1"/>
</dbReference>
<evidence type="ECO:0000256" key="2">
    <source>
        <dbReference type="ARBA" id="ARBA00022670"/>
    </source>
</evidence>
<keyword evidence="2 5" id="KW-0645">Protease</keyword>
<sequence>MARTVSYSTLTPAEAGGQLGGGGNLSESLPSCTPAFAGVRLGGGVGLAPGAAPRRIGIIDGGVAAGTPGLAAQQGFASGAPRASDHGMAIASLLTGGGIRASAPGAALHVADVYGSDPAGGSASALARALAWMVQGKVPVVVMSLAGPDNALLGRFVAAARARGTMVVAAVGNEGPAAPPAYPASYPQAIAVTGVDARGRVLVEAGRARHLDYAAPGADMLALNAAGQARSVRGTSFAAALVAARLSAAWSGDAAAALKVLDREAKGAGARTGRGVLCGACRTAAR</sequence>
<dbReference type="EMBL" id="QFNF01000009">
    <property type="protein sequence ID" value="PZO79064.1"/>
    <property type="molecule type" value="Genomic_DNA"/>
</dbReference>
<dbReference type="GO" id="GO:0006508">
    <property type="term" value="P:proteolysis"/>
    <property type="evidence" value="ECO:0007669"/>
    <property type="project" value="UniProtKB-KW"/>
</dbReference>
<reference evidence="7 8" key="1">
    <citation type="submission" date="2017-08" db="EMBL/GenBank/DDBJ databases">
        <title>Infants hospitalized years apart are colonized by the same room-sourced microbial strains.</title>
        <authorList>
            <person name="Brooks B."/>
            <person name="Olm M.R."/>
            <person name="Firek B.A."/>
            <person name="Baker R."/>
            <person name="Thomas B.C."/>
            <person name="Morowitz M.J."/>
            <person name="Banfield J.F."/>
        </authorList>
    </citation>
    <scope>NUCLEOTIDE SEQUENCE [LARGE SCALE GENOMIC DNA]</scope>
    <source>
        <strain evidence="7">S2_018_000_R3_110</strain>
    </source>
</reference>
<dbReference type="InterPro" id="IPR050131">
    <property type="entry name" value="Peptidase_S8_subtilisin-like"/>
</dbReference>
<gene>
    <name evidence="7" type="ORF">DI632_05340</name>
</gene>
<feature type="domain" description="Peptidase S8/S53" evidence="6">
    <location>
        <begin position="80"/>
        <end position="251"/>
    </location>
</feature>
<dbReference type="Pfam" id="PF00082">
    <property type="entry name" value="Peptidase_S8"/>
    <property type="match status" value="1"/>
</dbReference>
<evidence type="ECO:0000256" key="4">
    <source>
        <dbReference type="ARBA" id="ARBA00022825"/>
    </source>
</evidence>